<evidence type="ECO:0000256" key="1">
    <source>
        <dbReference type="SAM" id="MobiDB-lite"/>
    </source>
</evidence>
<dbReference type="InterPro" id="IPR003615">
    <property type="entry name" value="HNH_nuc"/>
</dbReference>
<name>A0A931E045_9CORY</name>
<proteinExistence type="predicted"/>
<dbReference type="Gene3D" id="1.10.30.50">
    <property type="match status" value="1"/>
</dbReference>
<accession>A0A931E045</accession>
<comment type="caution">
    <text evidence="3">The sequence shown here is derived from an EMBL/GenBank/DDBJ whole genome shotgun (WGS) entry which is preliminary data.</text>
</comment>
<protein>
    <recommendedName>
        <fullName evidence="2">HNH nuclease domain-containing protein</fullName>
    </recommendedName>
</protein>
<dbReference type="SMART" id="SM00507">
    <property type="entry name" value="HNHc"/>
    <property type="match status" value="1"/>
</dbReference>
<dbReference type="AlphaFoldDB" id="A0A931E045"/>
<evidence type="ECO:0000313" key="4">
    <source>
        <dbReference type="Proteomes" id="UP000658613"/>
    </source>
</evidence>
<dbReference type="GO" id="GO:0003676">
    <property type="term" value="F:nucleic acid binding"/>
    <property type="evidence" value="ECO:0007669"/>
    <property type="project" value="InterPro"/>
</dbReference>
<evidence type="ECO:0000313" key="3">
    <source>
        <dbReference type="EMBL" id="MBG6122254.1"/>
    </source>
</evidence>
<dbReference type="Proteomes" id="UP000658613">
    <property type="component" value="Unassembled WGS sequence"/>
</dbReference>
<dbReference type="EMBL" id="JADOUE010000001">
    <property type="protein sequence ID" value="MBG6122254.1"/>
    <property type="molecule type" value="Genomic_DNA"/>
</dbReference>
<organism evidence="3 4">
    <name type="scientific">Corynebacterium aquatimens</name>
    <dbReference type="NCBI Taxonomy" id="1190508"/>
    <lineage>
        <taxon>Bacteria</taxon>
        <taxon>Bacillati</taxon>
        <taxon>Actinomycetota</taxon>
        <taxon>Actinomycetes</taxon>
        <taxon>Mycobacteriales</taxon>
        <taxon>Corynebacteriaceae</taxon>
        <taxon>Corynebacterium</taxon>
    </lineage>
</organism>
<keyword evidence="4" id="KW-1185">Reference proteome</keyword>
<dbReference type="GO" id="GO:0008270">
    <property type="term" value="F:zinc ion binding"/>
    <property type="evidence" value="ECO:0007669"/>
    <property type="project" value="InterPro"/>
</dbReference>
<sequence length="386" mass="42560">MTNATGSRTGPPSSFAAYYAAVAGSALDIVATFDAELARSGALDTSHVSDLEKLHKVYFGATKFVAKQRDAREYARQASHSLDRLIAIERRLTHIKNASEQWRLRLALLRVGGSIATLKREAKKIVPREQKPPQPGVRFSRSRERMRSVTITAAERDIEDLERHLNESIDSNAPAGPQLADAFVDLIRGDDGAGVRTAVPEPLILVPLEEHIKIAAGHGDDVTLQLTDGTTVTGAEYLDTLIARMGADDPFLQAAIFHPTEGAVNLYDTQRFANDKQRTLLRATSPMCIFPGCRRSADHCEYHHITPWKRGGPTNLTNLTVMCSYHNRVNDDDPHISKRGAAAHIDGDKVWVSPHGFPVQHDVNAQRGAMALLFGPRRYQRTEHAS</sequence>
<feature type="region of interest" description="Disordered" evidence="1">
    <location>
        <begin position="125"/>
        <end position="144"/>
    </location>
</feature>
<feature type="domain" description="HNH nuclease" evidence="2">
    <location>
        <begin position="276"/>
        <end position="328"/>
    </location>
</feature>
<dbReference type="InterPro" id="IPR002711">
    <property type="entry name" value="HNH"/>
</dbReference>
<reference evidence="3" key="1">
    <citation type="submission" date="2020-11" db="EMBL/GenBank/DDBJ databases">
        <title>Sequencing the genomes of 1000 actinobacteria strains.</title>
        <authorList>
            <person name="Klenk H.-P."/>
        </authorList>
    </citation>
    <scope>NUCLEOTIDE SEQUENCE</scope>
    <source>
        <strain evidence="3">DSM 45632</strain>
    </source>
</reference>
<dbReference type="GO" id="GO:0004519">
    <property type="term" value="F:endonuclease activity"/>
    <property type="evidence" value="ECO:0007669"/>
    <property type="project" value="InterPro"/>
</dbReference>
<gene>
    <name evidence="3" type="ORF">IW254_001223</name>
</gene>
<dbReference type="CDD" id="cd00085">
    <property type="entry name" value="HNHc"/>
    <property type="match status" value="1"/>
</dbReference>
<evidence type="ECO:0000259" key="2">
    <source>
        <dbReference type="SMART" id="SM00507"/>
    </source>
</evidence>
<dbReference type="Pfam" id="PF01844">
    <property type="entry name" value="HNH"/>
    <property type="match status" value="1"/>
</dbReference>
<dbReference type="RefSeq" id="WP_196824676.1">
    <property type="nucleotide sequence ID" value="NZ_CP046980.1"/>
</dbReference>